<evidence type="ECO:0000256" key="1">
    <source>
        <dbReference type="ARBA" id="ARBA00023015"/>
    </source>
</evidence>
<dbReference type="Pfam" id="PF00440">
    <property type="entry name" value="TetR_N"/>
    <property type="match status" value="1"/>
</dbReference>
<dbReference type="Proteomes" id="UP000682202">
    <property type="component" value="Chromosome"/>
</dbReference>
<dbReference type="InterPro" id="IPR009057">
    <property type="entry name" value="Homeodomain-like_sf"/>
</dbReference>
<feature type="DNA-binding region" description="H-T-H motif" evidence="4">
    <location>
        <begin position="42"/>
        <end position="61"/>
    </location>
</feature>
<evidence type="ECO:0000259" key="5">
    <source>
        <dbReference type="PROSITE" id="PS50977"/>
    </source>
</evidence>
<dbReference type="GO" id="GO:0000976">
    <property type="term" value="F:transcription cis-regulatory region binding"/>
    <property type="evidence" value="ECO:0007669"/>
    <property type="project" value="TreeGrafter"/>
</dbReference>
<protein>
    <submittedName>
        <fullName evidence="6">TetR family transcriptional regulator</fullName>
    </submittedName>
</protein>
<dbReference type="KEGG" id="mspg:F6B93_14565"/>
<dbReference type="InterPro" id="IPR050109">
    <property type="entry name" value="HTH-type_TetR-like_transc_reg"/>
</dbReference>
<organism evidence="6 7">
    <name type="scientific">Mycobacterium spongiae</name>
    <dbReference type="NCBI Taxonomy" id="886343"/>
    <lineage>
        <taxon>Bacteria</taxon>
        <taxon>Bacillati</taxon>
        <taxon>Actinomycetota</taxon>
        <taxon>Actinomycetes</taxon>
        <taxon>Mycobacteriales</taxon>
        <taxon>Mycobacteriaceae</taxon>
        <taxon>Mycobacterium</taxon>
    </lineage>
</organism>
<sequence length="214" mass="24000">MNSSNGDSQRVDGRRLRYQNRRAEILDAAMAHLLENGINGMSFRALAAAVGVSHVTLRHHFGTKDELLGEIFGAIGSRLAVPDHFDADDIESIVQKLLLRSTQPETDRRTRLVFEVYGQAVQDPVEYRAFLDRMVTGWIEIIRDHALKAGCPHHEADNFATLLFAQIRGLQFDLLATGDNERIAAAFNTVIDGLRFQHARWAGAAQQWHQTGTR</sequence>
<evidence type="ECO:0000313" key="6">
    <source>
        <dbReference type="EMBL" id="QUR68146.1"/>
    </source>
</evidence>
<evidence type="ECO:0000313" key="7">
    <source>
        <dbReference type="Proteomes" id="UP000682202"/>
    </source>
</evidence>
<dbReference type="InterPro" id="IPR041583">
    <property type="entry name" value="TetR_C_31"/>
</dbReference>
<evidence type="ECO:0000256" key="2">
    <source>
        <dbReference type="ARBA" id="ARBA00023125"/>
    </source>
</evidence>
<dbReference type="Pfam" id="PF17940">
    <property type="entry name" value="TetR_C_31"/>
    <property type="match status" value="1"/>
</dbReference>
<dbReference type="AlphaFoldDB" id="A0A975JYP3"/>
<keyword evidence="1" id="KW-0805">Transcription regulation</keyword>
<evidence type="ECO:0000256" key="3">
    <source>
        <dbReference type="ARBA" id="ARBA00023163"/>
    </source>
</evidence>
<dbReference type="PANTHER" id="PTHR30055">
    <property type="entry name" value="HTH-TYPE TRANSCRIPTIONAL REGULATOR RUTR"/>
    <property type="match status" value="1"/>
</dbReference>
<dbReference type="EMBL" id="CP046600">
    <property type="protein sequence ID" value="QUR68146.1"/>
    <property type="molecule type" value="Genomic_DNA"/>
</dbReference>
<keyword evidence="7" id="KW-1185">Reference proteome</keyword>
<dbReference type="PROSITE" id="PS50977">
    <property type="entry name" value="HTH_TETR_2"/>
    <property type="match status" value="1"/>
</dbReference>
<reference evidence="6" key="1">
    <citation type="submission" date="2019-12" db="EMBL/GenBank/DDBJ databases">
        <title>Mycobacterium spongiae sp. nov.</title>
        <authorList>
            <person name="Stinear T."/>
        </authorList>
    </citation>
    <scope>NUCLEOTIDE SEQUENCE</scope>
    <source>
        <strain evidence="6">FSD4b-SM</strain>
    </source>
</reference>
<evidence type="ECO:0000256" key="4">
    <source>
        <dbReference type="PROSITE-ProRule" id="PRU00335"/>
    </source>
</evidence>
<dbReference type="SUPFAM" id="SSF46689">
    <property type="entry name" value="Homeodomain-like"/>
    <property type="match status" value="1"/>
</dbReference>
<dbReference type="InterPro" id="IPR001647">
    <property type="entry name" value="HTH_TetR"/>
</dbReference>
<proteinExistence type="predicted"/>
<gene>
    <name evidence="6" type="ORF">F6B93_14565</name>
</gene>
<dbReference type="GO" id="GO:0003700">
    <property type="term" value="F:DNA-binding transcription factor activity"/>
    <property type="evidence" value="ECO:0007669"/>
    <property type="project" value="TreeGrafter"/>
</dbReference>
<name>A0A975JYP3_9MYCO</name>
<dbReference type="PANTHER" id="PTHR30055:SF234">
    <property type="entry name" value="HTH-TYPE TRANSCRIPTIONAL REGULATOR BETI"/>
    <property type="match status" value="1"/>
</dbReference>
<dbReference type="SUPFAM" id="SSF48498">
    <property type="entry name" value="Tetracyclin repressor-like, C-terminal domain"/>
    <property type="match status" value="1"/>
</dbReference>
<dbReference type="RefSeq" id="WP_211695720.1">
    <property type="nucleotide sequence ID" value="NZ_CP046600.1"/>
</dbReference>
<dbReference type="InterPro" id="IPR036271">
    <property type="entry name" value="Tet_transcr_reg_TetR-rel_C_sf"/>
</dbReference>
<keyword evidence="2 4" id="KW-0238">DNA-binding</keyword>
<accession>A0A975JYP3</accession>
<dbReference type="PRINTS" id="PR00455">
    <property type="entry name" value="HTHTETR"/>
</dbReference>
<feature type="domain" description="HTH tetR-type" evidence="5">
    <location>
        <begin position="19"/>
        <end position="79"/>
    </location>
</feature>
<dbReference type="Gene3D" id="1.10.357.10">
    <property type="entry name" value="Tetracycline Repressor, domain 2"/>
    <property type="match status" value="1"/>
</dbReference>
<keyword evidence="3" id="KW-0804">Transcription</keyword>